<keyword evidence="7" id="KW-1185">Reference proteome</keyword>
<evidence type="ECO:0000313" key="5">
    <source>
        <dbReference type="EMBL" id="CAE8687391.1"/>
    </source>
</evidence>
<protein>
    <recommendedName>
        <fullName evidence="3">TauD/TfdA-like domain-containing protein</fullName>
    </recommendedName>
</protein>
<dbReference type="GO" id="GO:0016491">
    <property type="term" value="F:oxidoreductase activity"/>
    <property type="evidence" value="ECO:0007669"/>
    <property type="project" value="UniProtKB-KW"/>
</dbReference>
<dbReference type="Gene3D" id="3.60.130.10">
    <property type="entry name" value="Clavaminate synthase-like"/>
    <property type="match status" value="1"/>
</dbReference>
<dbReference type="Proteomes" id="UP000626109">
    <property type="component" value="Unassembled WGS sequence"/>
</dbReference>
<dbReference type="InterPro" id="IPR003819">
    <property type="entry name" value="TauD/TfdA-like"/>
</dbReference>
<dbReference type="SUPFAM" id="SSF51197">
    <property type="entry name" value="Clavaminate synthase-like"/>
    <property type="match status" value="1"/>
</dbReference>
<dbReference type="Pfam" id="PF02668">
    <property type="entry name" value="TauD"/>
    <property type="match status" value="1"/>
</dbReference>
<evidence type="ECO:0000256" key="1">
    <source>
        <dbReference type="ARBA" id="ARBA00023002"/>
    </source>
</evidence>
<feature type="domain" description="TauD/TfdA-like" evidence="3">
    <location>
        <begin position="276"/>
        <end position="394"/>
    </location>
</feature>
<comment type="caution">
    <text evidence="5">The sequence shown here is derived from an EMBL/GenBank/DDBJ whole genome shotgun (WGS) entry which is preliminary data.</text>
</comment>
<feature type="region of interest" description="Disordered" evidence="2">
    <location>
        <begin position="223"/>
        <end position="244"/>
    </location>
</feature>
<evidence type="ECO:0000256" key="2">
    <source>
        <dbReference type="SAM" id="MobiDB-lite"/>
    </source>
</evidence>
<keyword evidence="1" id="KW-0560">Oxidoreductase</keyword>
<dbReference type="Proteomes" id="UP000654075">
    <property type="component" value="Unassembled WGS sequence"/>
</dbReference>
<dbReference type="AlphaFoldDB" id="A0A813JS83"/>
<gene>
    <name evidence="4" type="ORF">PGLA1383_LOCUS14782</name>
    <name evidence="5" type="ORF">PGLA2088_LOCUS25448</name>
</gene>
<evidence type="ECO:0000259" key="3">
    <source>
        <dbReference type="Pfam" id="PF02668"/>
    </source>
</evidence>
<evidence type="ECO:0000313" key="6">
    <source>
        <dbReference type="Proteomes" id="UP000626109"/>
    </source>
</evidence>
<reference evidence="5" key="1">
    <citation type="submission" date="2021-02" db="EMBL/GenBank/DDBJ databases">
        <authorList>
            <person name="Dougan E. K."/>
            <person name="Rhodes N."/>
            <person name="Thang M."/>
            <person name="Chan C."/>
        </authorList>
    </citation>
    <scope>NUCLEOTIDE SEQUENCE</scope>
</reference>
<evidence type="ECO:0000313" key="4">
    <source>
        <dbReference type="EMBL" id="CAE8596317.1"/>
    </source>
</evidence>
<sequence length="403" mass="44898">MIPGCIASKCTLVRGGGSAVTAAQRLSGFGAVRNIKIATARPVNDGRQVDVEFADKTAYRFPAAVIKDAHPGLYLGRDFLQARRFESDKYTAERAEASSDGSRLRVHFNMFSENVISREYGATWLHASASHIGQPIARLEGRSEAPCPRKGWGHDLRMPSFKCRDLMDDARLQEEFLAIMADTGVALITDMGERNELVAGLSGSKASVPMENLVGRIMGRLKQDHPSTSHSTQMDSSPIEDCDSASHMRKQGGEFVSKRSSDYLHFKYQATGSISSKVCDGLALANYMKDHHPECFHLLTTVPLQDGCRGTEPVIKLDQNGQLEKVVQAKAENWLFALPFHIYGRYMEAYRRWSEVAEDPRFACNFNWPEHSMIAMNSWRVLHGAQMPVSTQRTMTFGSAIRF</sequence>
<accession>A0A813JS83</accession>
<name>A0A813JS83_POLGL</name>
<dbReference type="OrthoDB" id="406634at2759"/>
<dbReference type="EMBL" id="CAJNNV010008514">
    <property type="protein sequence ID" value="CAE8596317.1"/>
    <property type="molecule type" value="Genomic_DNA"/>
</dbReference>
<evidence type="ECO:0000313" key="7">
    <source>
        <dbReference type="Proteomes" id="UP000654075"/>
    </source>
</evidence>
<dbReference type="InterPro" id="IPR042098">
    <property type="entry name" value="TauD-like_sf"/>
</dbReference>
<dbReference type="EMBL" id="CAJNNW010026741">
    <property type="protein sequence ID" value="CAE8687391.1"/>
    <property type="molecule type" value="Genomic_DNA"/>
</dbReference>
<organism evidence="5 6">
    <name type="scientific">Polarella glacialis</name>
    <name type="common">Dinoflagellate</name>
    <dbReference type="NCBI Taxonomy" id="89957"/>
    <lineage>
        <taxon>Eukaryota</taxon>
        <taxon>Sar</taxon>
        <taxon>Alveolata</taxon>
        <taxon>Dinophyceae</taxon>
        <taxon>Suessiales</taxon>
        <taxon>Suessiaceae</taxon>
        <taxon>Polarella</taxon>
    </lineage>
</organism>
<proteinExistence type="predicted"/>